<feature type="transmembrane region" description="Helical" evidence="1">
    <location>
        <begin position="39"/>
        <end position="67"/>
    </location>
</feature>
<reference evidence="2" key="1">
    <citation type="journal article" date="2014" name="PLoS ONE">
        <title>Transcriptome-Based Identification of ABC Transporters in the Western Tarnished Plant Bug Lygus hesperus.</title>
        <authorList>
            <person name="Hull J.J."/>
            <person name="Chaney K."/>
            <person name="Geib S.M."/>
            <person name="Fabrick J.A."/>
            <person name="Brent C.S."/>
            <person name="Walsh D."/>
            <person name="Lavine L.C."/>
        </authorList>
    </citation>
    <scope>NUCLEOTIDE SEQUENCE</scope>
</reference>
<feature type="transmembrane region" description="Helical" evidence="1">
    <location>
        <begin position="73"/>
        <end position="90"/>
    </location>
</feature>
<evidence type="ECO:0000256" key="1">
    <source>
        <dbReference type="SAM" id="Phobius"/>
    </source>
</evidence>
<feature type="non-terminal residue" evidence="2">
    <location>
        <position position="1"/>
    </location>
</feature>
<evidence type="ECO:0000313" key="2">
    <source>
        <dbReference type="EMBL" id="JAG24337.1"/>
    </source>
</evidence>
<protein>
    <submittedName>
        <fullName evidence="2">Molybdenum cofactor biosynthesis protein C</fullName>
    </submittedName>
</protein>
<name>A0A0A9XUD0_LYGHE</name>
<dbReference type="AlphaFoldDB" id="A0A0A9XUD0"/>
<accession>A0A0A9XUD0</accession>
<organism evidence="2">
    <name type="scientific">Lygus hesperus</name>
    <name type="common">Western plant bug</name>
    <dbReference type="NCBI Taxonomy" id="30085"/>
    <lineage>
        <taxon>Eukaryota</taxon>
        <taxon>Metazoa</taxon>
        <taxon>Ecdysozoa</taxon>
        <taxon>Arthropoda</taxon>
        <taxon>Hexapoda</taxon>
        <taxon>Insecta</taxon>
        <taxon>Pterygota</taxon>
        <taxon>Neoptera</taxon>
        <taxon>Paraneoptera</taxon>
        <taxon>Hemiptera</taxon>
        <taxon>Heteroptera</taxon>
        <taxon>Panheteroptera</taxon>
        <taxon>Cimicomorpha</taxon>
        <taxon>Miridae</taxon>
        <taxon>Mirini</taxon>
        <taxon>Lygus</taxon>
    </lineage>
</organism>
<keyword evidence="1" id="KW-0472">Membrane</keyword>
<dbReference type="EMBL" id="GBHO01019267">
    <property type="protein sequence ID" value="JAG24337.1"/>
    <property type="molecule type" value="Transcribed_RNA"/>
</dbReference>
<keyword evidence="1" id="KW-1133">Transmembrane helix</keyword>
<feature type="non-terminal residue" evidence="2">
    <location>
        <position position="114"/>
    </location>
</feature>
<keyword evidence="1" id="KW-0812">Transmembrane</keyword>
<gene>
    <name evidence="2" type="primary">moaC_0</name>
    <name evidence="2" type="ORF">CM83_104498</name>
</gene>
<proteinExistence type="predicted"/>
<reference evidence="2" key="2">
    <citation type="submission" date="2014-07" db="EMBL/GenBank/DDBJ databases">
        <authorList>
            <person name="Hull J."/>
        </authorList>
    </citation>
    <scope>NUCLEOTIDE SEQUENCE</scope>
</reference>
<sequence>LQINTELKSIERKTARELYDLRKLWMLVSKMVKKTGSCVALSLFLELGSATAFFSFAAFGGVSSLIAGKEDKLPYLVVCMVASLRLFLFFETGERTTQRDGKEIVETLSTTKTL</sequence>